<evidence type="ECO:0000313" key="2">
    <source>
        <dbReference type="Proteomes" id="UP001249851"/>
    </source>
</evidence>
<dbReference type="AlphaFoldDB" id="A0AAD9Q2D2"/>
<organism evidence="1 2">
    <name type="scientific">Acropora cervicornis</name>
    <name type="common">Staghorn coral</name>
    <dbReference type="NCBI Taxonomy" id="6130"/>
    <lineage>
        <taxon>Eukaryota</taxon>
        <taxon>Metazoa</taxon>
        <taxon>Cnidaria</taxon>
        <taxon>Anthozoa</taxon>
        <taxon>Hexacorallia</taxon>
        <taxon>Scleractinia</taxon>
        <taxon>Astrocoeniina</taxon>
        <taxon>Acroporidae</taxon>
        <taxon>Acropora</taxon>
    </lineage>
</organism>
<protein>
    <submittedName>
        <fullName evidence="1">Uncharacterized protein</fullName>
    </submittedName>
</protein>
<comment type="caution">
    <text evidence="1">The sequence shown here is derived from an EMBL/GenBank/DDBJ whole genome shotgun (WGS) entry which is preliminary data.</text>
</comment>
<evidence type="ECO:0000313" key="1">
    <source>
        <dbReference type="EMBL" id="KAK2553439.1"/>
    </source>
</evidence>
<sequence>MENICSFVSIVGGQCGLDRRDRNRTTGCIPLLSCERDINGHKAMFLFHDIDNGIELILARASTFSSPRNIDQMTICPAHRASLGIGRTRRVPDKM</sequence>
<dbReference type="EMBL" id="JARQWQ010000077">
    <property type="protein sequence ID" value="KAK2553439.1"/>
    <property type="molecule type" value="Genomic_DNA"/>
</dbReference>
<keyword evidence="2" id="KW-1185">Reference proteome</keyword>
<gene>
    <name evidence="1" type="ORF">P5673_025193</name>
</gene>
<dbReference type="Proteomes" id="UP001249851">
    <property type="component" value="Unassembled WGS sequence"/>
</dbReference>
<accession>A0AAD9Q2D2</accession>
<reference evidence="1" key="2">
    <citation type="journal article" date="2023" name="Science">
        <title>Genomic signatures of disease resistance in endangered staghorn corals.</title>
        <authorList>
            <person name="Vollmer S.V."/>
            <person name="Selwyn J.D."/>
            <person name="Despard B.A."/>
            <person name="Roesel C.L."/>
        </authorList>
    </citation>
    <scope>NUCLEOTIDE SEQUENCE</scope>
    <source>
        <strain evidence="1">K2</strain>
    </source>
</reference>
<proteinExistence type="predicted"/>
<name>A0AAD9Q2D2_ACRCE</name>
<reference evidence="1" key="1">
    <citation type="journal article" date="2023" name="G3 (Bethesda)">
        <title>Whole genome assembly and annotation of the endangered Caribbean coral Acropora cervicornis.</title>
        <authorList>
            <person name="Selwyn J.D."/>
            <person name="Vollmer S.V."/>
        </authorList>
    </citation>
    <scope>NUCLEOTIDE SEQUENCE</scope>
    <source>
        <strain evidence="1">K2</strain>
    </source>
</reference>